<keyword evidence="8 15" id="KW-0106">Calcium</keyword>
<evidence type="ECO:0000256" key="10">
    <source>
        <dbReference type="ARBA" id="ARBA00023065"/>
    </source>
</evidence>
<evidence type="ECO:0000256" key="6">
    <source>
        <dbReference type="ARBA" id="ARBA00022692"/>
    </source>
</evidence>
<evidence type="ECO:0000259" key="17">
    <source>
        <dbReference type="Pfam" id="PF04678"/>
    </source>
</evidence>
<dbReference type="AlphaFoldDB" id="A0AA35X0T5"/>
<comment type="function">
    <text evidence="15">Mitochondrial inner membrane calcium uniporter that mediates calcium uptake into mitochondria. Mitochondrial calcium homeostasis plays key roles in cellular physiology and regulates cell bioenergetics, cytoplasmic calcium signals and activation of cell death pathways.</text>
</comment>
<organism evidence="18 19">
    <name type="scientific">Geodia barretti</name>
    <name type="common">Barrett's horny sponge</name>
    <dbReference type="NCBI Taxonomy" id="519541"/>
    <lineage>
        <taxon>Eukaryota</taxon>
        <taxon>Metazoa</taxon>
        <taxon>Porifera</taxon>
        <taxon>Demospongiae</taxon>
        <taxon>Heteroscleromorpha</taxon>
        <taxon>Tetractinellida</taxon>
        <taxon>Astrophorina</taxon>
        <taxon>Geodiidae</taxon>
        <taxon>Geodia</taxon>
    </lineage>
</organism>
<evidence type="ECO:0000256" key="13">
    <source>
        <dbReference type="ARBA" id="ARBA00023303"/>
    </source>
</evidence>
<dbReference type="EMBL" id="CASHTH010002682">
    <property type="protein sequence ID" value="CAI8033627.1"/>
    <property type="molecule type" value="Genomic_DNA"/>
</dbReference>
<gene>
    <name evidence="18" type="ORF">GBAR_LOCUS18971</name>
</gene>
<protein>
    <recommendedName>
        <fullName evidence="15">Calcium uniporter protein</fullName>
    </recommendedName>
</protein>
<feature type="domain" description="Calcium uniporter protein C-terminal" evidence="17">
    <location>
        <begin position="3"/>
        <end position="81"/>
    </location>
</feature>
<proteinExistence type="inferred from homology"/>
<dbReference type="InterPro" id="IPR006769">
    <property type="entry name" value="MCU_C"/>
</dbReference>
<dbReference type="GO" id="GO:0051560">
    <property type="term" value="P:mitochondrial calcium ion homeostasis"/>
    <property type="evidence" value="ECO:0007669"/>
    <property type="project" value="UniProtKB-UniRule"/>
</dbReference>
<evidence type="ECO:0000256" key="16">
    <source>
        <dbReference type="SAM" id="MobiDB-lite"/>
    </source>
</evidence>
<evidence type="ECO:0000256" key="15">
    <source>
        <dbReference type="RuleBase" id="RU367035"/>
    </source>
</evidence>
<evidence type="ECO:0000256" key="8">
    <source>
        <dbReference type="ARBA" id="ARBA00022837"/>
    </source>
</evidence>
<feature type="transmembrane region" description="Helical" evidence="15">
    <location>
        <begin position="27"/>
        <end position="45"/>
    </location>
</feature>
<keyword evidence="7 15" id="KW-0999">Mitochondrion inner membrane</keyword>
<evidence type="ECO:0000313" key="19">
    <source>
        <dbReference type="Proteomes" id="UP001174909"/>
    </source>
</evidence>
<evidence type="ECO:0000256" key="9">
    <source>
        <dbReference type="ARBA" id="ARBA00022989"/>
    </source>
</evidence>
<evidence type="ECO:0000256" key="3">
    <source>
        <dbReference type="ARBA" id="ARBA00022448"/>
    </source>
</evidence>
<keyword evidence="11 15" id="KW-0496">Mitochondrion</keyword>
<keyword evidence="9 15" id="KW-1133">Transmembrane helix</keyword>
<dbReference type="PANTHER" id="PTHR13462:SF10">
    <property type="entry name" value="CALCIUM UNIPORTER PROTEIN, MITOCHONDRIAL"/>
    <property type="match status" value="1"/>
</dbReference>
<comment type="catalytic activity">
    <reaction evidence="14">
        <text>Ca(2+)(in) = Ca(2+)(out)</text>
        <dbReference type="Rhea" id="RHEA:29671"/>
        <dbReference type="ChEBI" id="CHEBI:29108"/>
    </reaction>
</comment>
<comment type="similarity">
    <text evidence="2 15">Belongs to the MCU (TC 1.A.77) family.</text>
</comment>
<sequence>MSWMSVQFGFLAYLVWWEYDWDIMEPVTYFVATGTSIVLFSYFLLTRQEYSEGGGHERYYLNYFHRRAKRQGFDVHRYNQLKEAIGNLRQRMDRLHDPLQLNLPSPSPSTNLTAGSN</sequence>
<dbReference type="InterPro" id="IPR039055">
    <property type="entry name" value="MCU_fam"/>
</dbReference>
<dbReference type="PANTHER" id="PTHR13462">
    <property type="entry name" value="CALCIUM UNIPORTER PROTEIN, MITOCHONDRIAL"/>
    <property type="match status" value="1"/>
</dbReference>
<keyword evidence="19" id="KW-1185">Reference proteome</keyword>
<keyword evidence="4 15" id="KW-0109">Calcium transport</keyword>
<evidence type="ECO:0000256" key="2">
    <source>
        <dbReference type="ARBA" id="ARBA00005653"/>
    </source>
</evidence>
<comment type="caution">
    <text evidence="18">The sequence shown here is derived from an EMBL/GenBank/DDBJ whole genome shotgun (WGS) entry which is preliminary data.</text>
</comment>
<evidence type="ECO:0000256" key="7">
    <source>
        <dbReference type="ARBA" id="ARBA00022792"/>
    </source>
</evidence>
<evidence type="ECO:0000256" key="14">
    <source>
        <dbReference type="ARBA" id="ARBA00036634"/>
    </source>
</evidence>
<dbReference type="GO" id="GO:0015292">
    <property type="term" value="F:uniporter activity"/>
    <property type="evidence" value="ECO:0007669"/>
    <property type="project" value="UniProtKB-UniRule"/>
</dbReference>
<evidence type="ECO:0000256" key="5">
    <source>
        <dbReference type="ARBA" id="ARBA00022673"/>
    </source>
</evidence>
<accession>A0AA35X0T5</accession>
<keyword evidence="3 15" id="KW-0813">Transport</keyword>
<keyword evidence="6 15" id="KW-0812">Transmembrane</keyword>
<feature type="region of interest" description="Disordered" evidence="16">
    <location>
        <begin position="98"/>
        <end position="117"/>
    </location>
</feature>
<dbReference type="GO" id="GO:1990246">
    <property type="term" value="C:uniplex complex"/>
    <property type="evidence" value="ECO:0007669"/>
    <property type="project" value="TreeGrafter"/>
</dbReference>
<keyword evidence="10 15" id="KW-0406">Ion transport</keyword>
<evidence type="ECO:0000256" key="11">
    <source>
        <dbReference type="ARBA" id="ARBA00023128"/>
    </source>
</evidence>
<reference evidence="18" key="1">
    <citation type="submission" date="2023-03" db="EMBL/GenBank/DDBJ databases">
        <authorList>
            <person name="Steffen K."/>
            <person name="Cardenas P."/>
        </authorList>
    </citation>
    <scope>NUCLEOTIDE SEQUENCE</scope>
</reference>
<evidence type="ECO:0000256" key="1">
    <source>
        <dbReference type="ARBA" id="ARBA00004448"/>
    </source>
</evidence>
<keyword evidence="12 15" id="KW-0472">Membrane</keyword>
<comment type="caution">
    <text evidence="15">Lacks conserved residue(s) required for the propagation of feature annotation.</text>
</comment>
<dbReference type="GO" id="GO:0005262">
    <property type="term" value="F:calcium channel activity"/>
    <property type="evidence" value="ECO:0007669"/>
    <property type="project" value="UniProtKB-UniRule"/>
</dbReference>
<dbReference type="GO" id="GO:0036444">
    <property type="term" value="P:calcium import into the mitochondrion"/>
    <property type="evidence" value="ECO:0007669"/>
    <property type="project" value="UniProtKB-ARBA"/>
</dbReference>
<dbReference type="Pfam" id="PF04678">
    <property type="entry name" value="MCU"/>
    <property type="match status" value="1"/>
</dbReference>
<evidence type="ECO:0000256" key="4">
    <source>
        <dbReference type="ARBA" id="ARBA00022568"/>
    </source>
</evidence>
<feature type="compositionally biased region" description="Low complexity" evidence="16">
    <location>
        <begin position="101"/>
        <end position="117"/>
    </location>
</feature>
<dbReference type="Proteomes" id="UP001174909">
    <property type="component" value="Unassembled WGS sequence"/>
</dbReference>
<evidence type="ECO:0000256" key="12">
    <source>
        <dbReference type="ARBA" id="ARBA00023136"/>
    </source>
</evidence>
<comment type="subcellular location">
    <subcellularLocation>
        <location evidence="1 15">Mitochondrion inner membrane</location>
        <topology evidence="1 15">Multi-pass membrane protein</topology>
    </subcellularLocation>
</comment>
<comment type="domain">
    <text evidence="15">The selectivity filter, in which calcium ions are arranged in single file, is composed of two acidic rings separated by one helical turn along the central axis of the channel pore.</text>
</comment>
<keyword evidence="13 15" id="KW-0407">Ion channel</keyword>
<name>A0AA35X0T5_GEOBA</name>
<keyword evidence="5 15" id="KW-0107">Calcium channel</keyword>
<evidence type="ECO:0000313" key="18">
    <source>
        <dbReference type="EMBL" id="CAI8033627.1"/>
    </source>
</evidence>